<dbReference type="Pfam" id="PF00725">
    <property type="entry name" value="3HCDH"/>
    <property type="match status" value="1"/>
</dbReference>
<dbReference type="Proteomes" id="UP000220527">
    <property type="component" value="Unassembled WGS sequence"/>
</dbReference>
<dbReference type="AlphaFoldDB" id="A0A2A6RMV5"/>
<dbReference type="InterPro" id="IPR036291">
    <property type="entry name" value="NAD(P)-bd_dom_sf"/>
</dbReference>
<evidence type="ECO:0000256" key="5">
    <source>
        <dbReference type="ARBA" id="ARBA00023002"/>
    </source>
</evidence>
<sequence>MHHRIKRVAVIGAGTMGAAIAGLVAGTGRPVVLLDVPPATLTPEEEAQGLTLQHPAVRRRIVQAGFERMRTARPANLLHAQSADLITLGTTEDDFELLADCDWIVEVIIEQLGPKQALMERIERVRKPGAFVTTNTSGIPIALIAEGRSPEFKAHFFGAHFFNPPRYLKLLELIPGAESDPALVAEFRRFAEDALGKGVVLCKDRPNFVGNRIFCYAGQVLLNAAMQQGYRIEEVDALTGALLGRPNTATFRLLDQVGVDVMHYITLNLYDAIPDDESRGVYRESDLLTQMTNAGLLGKKVGQGFYKEFKEGGKREFRPLDLQTLTHAPLQGTAAVDEFIAAAKQIKDLPERLRFMLRRAAEQPDDRAATIVSLALLPMMAYAARRLPEIADSVADVDNAVRWGFAHQLGPFQIWDALGVAEGADLMRSQGLAVPAWVDDLIAKGDAGFYKAGAAYNVTTGQYVARERDPRELDLAALKAAGKLVQGNKGASLVDLGDGVLCLELHSKANTIGGPVIEMLLAAVEELKQDRWVGLVVGNQGPRFSAGADLNDFGAAVEAGAWDDLTELVGLVQHAYLKLRFSPKPVVTAPFGQTLGGGTELAITGTASVAAAETYIGLPEFAVGLLPAWGGCKELNRRIIGAAARNNGDTLKAFQQVFETIALVKIATSALEAKDLGFLRPSDTVVFNQDYLLGEAKREVLRLASSGYQPPATERNCYALGRDGLAAARIAIHQMRQGGYATEYDAVIAEKIAYVLCGGELSSPQWVDESYIMRLELETIVSLLRDERTMARAKHMLEHGKPLRN</sequence>
<dbReference type="EMBL" id="NQWI01000013">
    <property type="protein sequence ID" value="PDW04255.1"/>
    <property type="molecule type" value="Genomic_DNA"/>
</dbReference>
<evidence type="ECO:0000256" key="1">
    <source>
        <dbReference type="ARBA" id="ARBA00005005"/>
    </source>
</evidence>
<evidence type="ECO:0000256" key="2">
    <source>
        <dbReference type="ARBA" id="ARBA00009463"/>
    </source>
</evidence>
<dbReference type="Gene3D" id="3.40.50.720">
    <property type="entry name" value="NAD(P)-binding Rossmann-like Domain"/>
    <property type="match status" value="1"/>
</dbReference>
<dbReference type="UniPathway" id="UPA00659"/>
<evidence type="ECO:0000256" key="3">
    <source>
        <dbReference type="ARBA" id="ARBA00022832"/>
    </source>
</evidence>
<organism evidence="11 12">
    <name type="scientific">Candidatus Viridilinea mediisalina</name>
    <dbReference type="NCBI Taxonomy" id="2024553"/>
    <lineage>
        <taxon>Bacteria</taxon>
        <taxon>Bacillati</taxon>
        <taxon>Chloroflexota</taxon>
        <taxon>Chloroflexia</taxon>
        <taxon>Chloroflexales</taxon>
        <taxon>Chloroflexineae</taxon>
        <taxon>Oscillochloridaceae</taxon>
        <taxon>Candidatus Viridilinea</taxon>
    </lineage>
</organism>
<name>A0A2A6RMV5_9CHLR</name>
<evidence type="ECO:0000256" key="7">
    <source>
        <dbReference type="ARBA" id="ARBA00023098"/>
    </source>
</evidence>
<accession>A0A2A6RMV5</accession>
<evidence type="ECO:0000259" key="10">
    <source>
        <dbReference type="Pfam" id="PF02737"/>
    </source>
</evidence>
<dbReference type="Pfam" id="PF00378">
    <property type="entry name" value="ECH_1"/>
    <property type="match status" value="1"/>
</dbReference>
<dbReference type="SUPFAM" id="SSF52096">
    <property type="entry name" value="ClpP/crotonase"/>
    <property type="match status" value="1"/>
</dbReference>
<evidence type="ECO:0000259" key="9">
    <source>
        <dbReference type="Pfam" id="PF00725"/>
    </source>
</evidence>
<keyword evidence="5" id="KW-0560">Oxidoreductase</keyword>
<comment type="similarity">
    <text evidence="2">Belongs to the 3-hydroxyacyl-CoA dehydrogenase family.</text>
</comment>
<dbReference type="InterPro" id="IPR006108">
    <property type="entry name" value="3HC_DH_C"/>
</dbReference>
<keyword evidence="7" id="KW-0443">Lipid metabolism</keyword>
<dbReference type="GO" id="GO:0070403">
    <property type="term" value="F:NAD+ binding"/>
    <property type="evidence" value="ECO:0007669"/>
    <property type="project" value="InterPro"/>
</dbReference>
<dbReference type="InterPro" id="IPR006176">
    <property type="entry name" value="3-OHacyl-CoA_DH_NAD-bd"/>
</dbReference>
<evidence type="ECO:0000256" key="8">
    <source>
        <dbReference type="ARBA" id="ARBA00049556"/>
    </source>
</evidence>
<dbReference type="OrthoDB" id="9771883at2"/>
<proteinExistence type="inferred from homology"/>
<comment type="caution">
    <text evidence="11">The sequence shown here is derived from an EMBL/GenBank/DDBJ whole genome shotgun (WGS) entry which is preliminary data.</text>
</comment>
<dbReference type="InterPro" id="IPR001753">
    <property type="entry name" value="Enoyl-CoA_hydra/iso"/>
</dbReference>
<dbReference type="SUPFAM" id="SSF48179">
    <property type="entry name" value="6-phosphogluconate dehydrogenase C-terminal domain-like"/>
    <property type="match status" value="2"/>
</dbReference>
<dbReference type="GO" id="GO:0006635">
    <property type="term" value="P:fatty acid beta-oxidation"/>
    <property type="evidence" value="ECO:0007669"/>
    <property type="project" value="UniProtKB-UniPathway"/>
</dbReference>
<dbReference type="RefSeq" id="WP_097642938.1">
    <property type="nucleotide sequence ID" value="NZ_NQWI01000013.1"/>
</dbReference>
<dbReference type="Pfam" id="PF02737">
    <property type="entry name" value="3HCDH_N"/>
    <property type="match status" value="1"/>
</dbReference>
<keyword evidence="4" id="KW-0442">Lipid degradation</keyword>
<dbReference type="SUPFAM" id="SSF51735">
    <property type="entry name" value="NAD(P)-binding Rossmann-fold domains"/>
    <property type="match status" value="1"/>
</dbReference>
<dbReference type="Gene3D" id="1.10.1040.50">
    <property type="match status" value="1"/>
</dbReference>
<comment type="pathway">
    <text evidence="1">Lipid metabolism; fatty acid beta-oxidation.</text>
</comment>
<protein>
    <submittedName>
        <fullName evidence="11">3-hydroxyacyl-CoA dehydrogenase</fullName>
    </submittedName>
</protein>
<dbReference type="PANTHER" id="PTHR48075:SF7">
    <property type="entry name" value="3-HYDROXYACYL-COA DEHYDROGENASE-RELATED"/>
    <property type="match status" value="1"/>
</dbReference>
<keyword evidence="12" id="KW-1185">Reference proteome</keyword>
<evidence type="ECO:0000256" key="6">
    <source>
        <dbReference type="ARBA" id="ARBA00023027"/>
    </source>
</evidence>
<feature type="domain" description="3-hydroxyacyl-CoA dehydrogenase NAD binding" evidence="10">
    <location>
        <begin position="8"/>
        <end position="204"/>
    </location>
</feature>
<feature type="domain" description="3-hydroxyacyl-CoA dehydrogenase C-terminal" evidence="9">
    <location>
        <begin position="208"/>
        <end position="307"/>
    </location>
</feature>
<dbReference type="PANTHER" id="PTHR48075">
    <property type="entry name" value="3-HYDROXYACYL-COA DEHYDROGENASE FAMILY PROTEIN"/>
    <property type="match status" value="1"/>
</dbReference>
<dbReference type="GO" id="GO:0003857">
    <property type="term" value="F:(3S)-3-hydroxyacyl-CoA dehydrogenase (NAD+) activity"/>
    <property type="evidence" value="ECO:0007669"/>
    <property type="project" value="UniProtKB-EC"/>
</dbReference>
<evidence type="ECO:0000313" key="12">
    <source>
        <dbReference type="Proteomes" id="UP000220527"/>
    </source>
</evidence>
<reference evidence="12" key="1">
    <citation type="submission" date="2017-08" db="EMBL/GenBank/DDBJ databases">
        <authorList>
            <person name="Grouzdev D.S."/>
            <person name="Gaisin V.A."/>
            <person name="Rysina M.S."/>
            <person name="Gorlenko V.M."/>
        </authorList>
    </citation>
    <scope>NUCLEOTIDE SEQUENCE [LARGE SCALE GENOMIC DNA]</scope>
    <source>
        <strain evidence="12">Kir15-3F</strain>
    </source>
</reference>
<dbReference type="InterPro" id="IPR008927">
    <property type="entry name" value="6-PGluconate_DH-like_C_sf"/>
</dbReference>
<dbReference type="InterPro" id="IPR029045">
    <property type="entry name" value="ClpP/crotonase-like_dom_sf"/>
</dbReference>
<evidence type="ECO:0000313" key="11">
    <source>
        <dbReference type="EMBL" id="PDW04255.1"/>
    </source>
</evidence>
<evidence type="ECO:0000256" key="4">
    <source>
        <dbReference type="ARBA" id="ARBA00022963"/>
    </source>
</evidence>
<comment type="catalytic activity">
    <reaction evidence="8">
        <text>a (3S)-3-hydroxyacyl-CoA + NAD(+) = a 3-oxoacyl-CoA + NADH + H(+)</text>
        <dbReference type="Rhea" id="RHEA:22432"/>
        <dbReference type="ChEBI" id="CHEBI:15378"/>
        <dbReference type="ChEBI" id="CHEBI:57318"/>
        <dbReference type="ChEBI" id="CHEBI:57540"/>
        <dbReference type="ChEBI" id="CHEBI:57945"/>
        <dbReference type="ChEBI" id="CHEBI:90726"/>
        <dbReference type="EC" id="1.1.1.35"/>
    </reaction>
</comment>
<dbReference type="CDD" id="cd06558">
    <property type="entry name" value="crotonase-like"/>
    <property type="match status" value="1"/>
</dbReference>
<gene>
    <name evidence="11" type="ORF">CJ255_04710</name>
</gene>
<keyword evidence="6" id="KW-0520">NAD</keyword>
<dbReference type="Gene3D" id="3.90.226.10">
    <property type="entry name" value="2-enoyl-CoA Hydratase, Chain A, domain 1"/>
    <property type="match status" value="1"/>
</dbReference>
<keyword evidence="3" id="KW-0276">Fatty acid metabolism</keyword>